<dbReference type="CDD" id="cd00009">
    <property type="entry name" value="AAA"/>
    <property type="match status" value="1"/>
</dbReference>
<dbReference type="InterPro" id="IPR002197">
    <property type="entry name" value="HTH_Fis"/>
</dbReference>
<feature type="domain" description="Sigma-54 factor interaction" evidence="6">
    <location>
        <begin position="283"/>
        <end position="508"/>
    </location>
</feature>
<dbReference type="InterPro" id="IPR025943">
    <property type="entry name" value="Sigma_54_int_dom_ATP-bd_2"/>
</dbReference>
<reference evidence="8" key="1">
    <citation type="journal article" date="2019" name="Int. J. Syst. Evol. Microbiol.">
        <title>The Global Catalogue of Microorganisms (GCM) 10K type strain sequencing project: providing services to taxonomists for standard genome sequencing and annotation.</title>
        <authorList>
            <consortium name="The Broad Institute Genomics Platform"/>
            <consortium name="The Broad Institute Genome Sequencing Center for Infectious Disease"/>
            <person name="Wu L."/>
            <person name="Ma J."/>
        </authorList>
    </citation>
    <scope>NUCLEOTIDE SEQUENCE [LARGE SCALE GENOMIC DNA]</scope>
    <source>
        <strain evidence="8">KACC 11904</strain>
    </source>
</reference>
<dbReference type="Pfam" id="PF01590">
    <property type="entry name" value="GAF"/>
    <property type="match status" value="1"/>
</dbReference>
<name>A0ABW0K3S0_9BACL</name>
<dbReference type="Pfam" id="PF02954">
    <property type="entry name" value="HTH_8"/>
    <property type="match status" value="1"/>
</dbReference>
<keyword evidence="8" id="KW-1185">Reference proteome</keyword>
<dbReference type="SUPFAM" id="SSF52540">
    <property type="entry name" value="P-loop containing nucleoside triphosphate hydrolases"/>
    <property type="match status" value="1"/>
</dbReference>
<keyword evidence="1" id="KW-0547">Nucleotide-binding</keyword>
<dbReference type="SMART" id="SM00382">
    <property type="entry name" value="AAA"/>
    <property type="match status" value="1"/>
</dbReference>
<keyword evidence="5" id="KW-0804">Transcription</keyword>
<dbReference type="Gene3D" id="1.10.8.60">
    <property type="match status" value="1"/>
</dbReference>
<dbReference type="Gene3D" id="3.40.50.300">
    <property type="entry name" value="P-loop containing nucleotide triphosphate hydrolases"/>
    <property type="match status" value="1"/>
</dbReference>
<dbReference type="RefSeq" id="WP_270877417.1">
    <property type="nucleotide sequence ID" value="NZ_JAQFVF010000001.1"/>
</dbReference>
<dbReference type="PROSITE" id="PS00676">
    <property type="entry name" value="SIGMA54_INTERACT_2"/>
    <property type="match status" value="1"/>
</dbReference>
<gene>
    <name evidence="7" type="ORF">ACFPOG_05540</name>
</gene>
<evidence type="ECO:0000256" key="1">
    <source>
        <dbReference type="ARBA" id="ARBA00022741"/>
    </source>
</evidence>
<evidence type="ECO:0000313" key="7">
    <source>
        <dbReference type="EMBL" id="MFC5447711.1"/>
    </source>
</evidence>
<dbReference type="EMBL" id="JBHSMJ010000009">
    <property type="protein sequence ID" value="MFC5447711.1"/>
    <property type="molecule type" value="Genomic_DNA"/>
</dbReference>
<dbReference type="InterPro" id="IPR003593">
    <property type="entry name" value="AAA+_ATPase"/>
</dbReference>
<evidence type="ECO:0000256" key="2">
    <source>
        <dbReference type="ARBA" id="ARBA00022840"/>
    </source>
</evidence>
<keyword evidence="4" id="KW-0238">DNA-binding</keyword>
<dbReference type="PROSITE" id="PS50045">
    <property type="entry name" value="SIGMA54_INTERACT_4"/>
    <property type="match status" value="1"/>
</dbReference>
<dbReference type="InterPro" id="IPR002078">
    <property type="entry name" value="Sigma_54_int"/>
</dbReference>
<proteinExistence type="predicted"/>
<evidence type="ECO:0000256" key="5">
    <source>
        <dbReference type="ARBA" id="ARBA00023163"/>
    </source>
</evidence>
<comment type="caution">
    <text evidence="7">The sequence shown here is derived from an EMBL/GenBank/DDBJ whole genome shotgun (WGS) entry which is preliminary data.</text>
</comment>
<dbReference type="InterPro" id="IPR003018">
    <property type="entry name" value="GAF"/>
</dbReference>
<organism evidence="7 8">
    <name type="scientific">Paenibacillus aestuarii</name>
    <dbReference type="NCBI Taxonomy" id="516965"/>
    <lineage>
        <taxon>Bacteria</taxon>
        <taxon>Bacillati</taxon>
        <taxon>Bacillota</taxon>
        <taxon>Bacilli</taxon>
        <taxon>Bacillales</taxon>
        <taxon>Paenibacillaceae</taxon>
        <taxon>Paenibacillus</taxon>
    </lineage>
</organism>
<dbReference type="InterPro" id="IPR027417">
    <property type="entry name" value="P-loop_NTPase"/>
</dbReference>
<dbReference type="InterPro" id="IPR029016">
    <property type="entry name" value="GAF-like_dom_sf"/>
</dbReference>
<dbReference type="Pfam" id="PF00158">
    <property type="entry name" value="Sigma54_activat"/>
    <property type="match status" value="1"/>
</dbReference>
<dbReference type="PANTHER" id="PTHR32071">
    <property type="entry name" value="TRANSCRIPTIONAL REGULATORY PROTEIN"/>
    <property type="match status" value="1"/>
</dbReference>
<dbReference type="InterPro" id="IPR025662">
    <property type="entry name" value="Sigma_54_int_dom_ATP-bd_1"/>
</dbReference>
<dbReference type="PROSITE" id="PS00675">
    <property type="entry name" value="SIGMA54_INTERACT_1"/>
    <property type="match status" value="1"/>
</dbReference>
<dbReference type="Pfam" id="PF25601">
    <property type="entry name" value="AAA_lid_14"/>
    <property type="match status" value="1"/>
</dbReference>
<keyword evidence="2" id="KW-0067">ATP-binding</keyword>
<dbReference type="PRINTS" id="PR01590">
    <property type="entry name" value="HTHFIS"/>
</dbReference>
<protein>
    <submittedName>
        <fullName evidence="7">Sigma-54-dependent Fis family transcriptional regulator</fullName>
    </submittedName>
</protein>
<evidence type="ECO:0000256" key="3">
    <source>
        <dbReference type="ARBA" id="ARBA00023015"/>
    </source>
</evidence>
<dbReference type="SUPFAM" id="SSF46689">
    <property type="entry name" value="Homeodomain-like"/>
    <property type="match status" value="1"/>
</dbReference>
<keyword evidence="3" id="KW-0805">Transcription regulation</keyword>
<sequence>MSIPEERNQNKLVENSWKRSHHFGLKQTDAVDDQLLTGKLIDEIVKKNGMLIQHVTPIFAKMDHFIKQSGQVAMLIDPGGTIIYSVGDPDFSKRAAAVQLQVGANWSEKRKGTNAIGLAITEQVPVRVHASEHYSQKNHFLTCASSPVFGSAGQLLGVINFSGKMESYSDYSLALATMASEALTNQLLVEEARKEHLILLKELECSMKINPMPLLSLDQENIIVRANHAALRVIGKDAIGKPFAGAEGFSLESIHDHRRMVWRSAAFPGQGAGVHRGYTFADIAGSCPNLLQKKELAQKAALTDFPILLLGESGTGKELFAQSMHNASLRSHQPFIAVNCSAIPDSLVESELFGYERGAFTGANREGNAGKFEAANKGTIFLDEIGDMSLRAQAALLRVLQEHTITPVGSHKSKPIDIRIIAATHRNLQTEIREGRFRSDLYYRLKGIQLTLPSLRERSDIAQLAAYLLCKHHGLSAHLSDAAVHKLKQYAWPGNIRELNSVLVQAAFLADGGMIGPEHLQLDVDAPALLETGASDDSAHSLRDAEVAAIKKALVTTGWNMSKAAHLLGIGRTTLYRKIEEYSISMQAEG</sequence>
<dbReference type="InterPro" id="IPR058031">
    <property type="entry name" value="AAA_lid_NorR"/>
</dbReference>
<accession>A0ABW0K3S0</accession>
<dbReference type="Gene3D" id="1.10.10.60">
    <property type="entry name" value="Homeodomain-like"/>
    <property type="match status" value="1"/>
</dbReference>
<evidence type="ECO:0000256" key="4">
    <source>
        <dbReference type="ARBA" id="ARBA00023125"/>
    </source>
</evidence>
<dbReference type="Proteomes" id="UP001596044">
    <property type="component" value="Unassembled WGS sequence"/>
</dbReference>
<evidence type="ECO:0000259" key="6">
    <source>
        <dbReference type="PROSITE" id="PS50045"/>
    </source>
</evidence>
<dbReference type="InterPro" id="IPR009057">
    <property type="entry name" value="Homeodomain-like_sf"/>
</dbReference>
<evidence type="ECO:0000313" key="8">
    <source>
        <dbReference type="Proteomes" id="UP001596044"/>
    </source>
</evidence>
<dbReference type="Gene3D" id="3.30.450.40">
    <property type="match status" value="1"/>
</dbReference>